<dbReference type="EMBL" id="MU276212">
    <property type="protein sequence ID" value="KAI0040261.1"/>
    <property type="molecule type" value="Genomic_DNA"/>
</dbReference>
<evidence type="ECO:0000313" key="1">
    <source>
        <dbReference type="EMBL" id="KAI0040261.1"/>
    </source>
</evidence>
<sequence length="302" mass="33101">MSSPNGPYPSPSLKAISNPLFDKAVQNHLQRLQAWELDDFVVSTPEGVRSVVAEYHSTHTKSRLLRCIQRISRVIAPLEKFFSAVDDGVSSHPEVAGITALHVAATRRNGWSLIPLKLILDHGSDAHAKDNEGRTALHHVERDHDAEIMEKAVPILMRWGADVNARDHNGSTPLLAACSLVTPGLGARLDAVRVLLEHGASGSVVDGAGKTALYIFAEDSRRWGSENMYDWWRVLEKLLQMLLAHGADPHIIDSSGRRAADYAQFAELYLFLQGAVGEEPGMDKVGKLPVATPVKGHKYVFT</sequence>
<dbReference type="Proteomes" id="UP000814033">
    <property type="component" value="Unassembled WGS sequence"/>
</dbReference>
<keyword evidence="2" id="KW-1185">Reference proteome</keyword>
<reference evidence="1" key="1">
    <citation type="submission" date="2021-02" db="EMBL/GenBank/DDBJ databases">
        <authorList>
            <consortium name="DOE Joint Genome Institute"/>
            <person name="Ahrendt S."/>
            <person name="Looney B.P."/>
            <person name="Miyauchi S."/>
            <person name="Morin E."/>
            <person name="Drula E."/>
            <person name="Courty P.E."/>
            <person name="Chicoki N."/>
            <person name="Fauchery L."/>
            <person name="Kohler A."/>
            <person name="Kuo A."/>
            <person name="Labutti K."/>
            <person name="Pangilinan J."/>
            <person name="Lipzen A."/>
            <person name="Riley R."/>
            <person name="Andreopoulos W."/>
            <person name="He G."/>
            <person name="Johnson J."/>
            <person name="Barry K.W."/>
            <person name="Grigoriev I.V."/>
            <person name="Nagy L."/>
            <person name="Hibbett D."/>
            <person name="Henrissat B."/>
            <person name="Matheny P.B."/>
            <person name="Labbe J."/>
            <person name="Martin F."/>
        </authorList>
    </citation>
    <scope>NUCLEOTIDE SEQUENCE</scope>
    <source>
        <strain evidence="1">FP105234-sp</strain>
    </source>
</reference>
<gene>
    <name evidence="1" type="ORF">FA95DRAFT_1611939</name>
</gene>
<name>A0ACB8R9I9_9AGAM</name>
<organism evidence="1 2">
    <name type="scientific">Auriscalpium vulgare</name>
    <dbReference type="NCBI Taxonomy" id="40419"/>
    <lineage>
        <taxon>Eukaryota</taxon>
        <taxon>Fungi</taxon>
        <taxon>Dikarya</taxon>
        <taxon>Basidiomycota</taxon>
        <taxon>Agaricomycotina</taxon>
        <taxon>Agaricomycetes</taxon>
        <taxon>Russulales</taxon>
        <taxon>Auriscalpiaceae</taxon>
        <taxon>Auriscalpium</taxon>
    </lineage>
</organism>
<proteinExistence type="predicted"/>
<reference evidence="1" key="2">
    <citation type="journal article" date="2022" name="New Phytol.">
        <title>Evolutionary transition to the ectomycorrhizal habit in the genomes of a hyperdiverse lineage of mushroom-forming fungi.</title>
        <authorList>
            <person name="Looney B."/>
            <person name="Miyauchi S."/>
            <person name="Morin E."/>
            <person name="Drula E."/>
            <person name="Courty P.E."/>
            <person name="Kohler A."/>
            <person name="Kuo A."/>
            <person name="LaButti K."/>
            <person name="Pangilinan J."/>
            <person name="Lipzen A."/>
            <person name="Riley R."/>
            <person name="Andreopoulos W."/>
            <person name="He G."/>
            <person name="Johnson J."/>
            <person name="Nolan M."/>
            <person name="Tritt A."/>
            <person name="Barry K.W."/>
            <person name="Grigoriev I.V."/>
            <person name="Nagy L.G."/>
            <person name="Hibbett D."/>
            <person name="Henrissat B."/>
            <person name="Matheny P.B."/>
            <person name="Labbe J."/>
            <person name="Martin F.M."/>
        </authorList>
    </citation>
    <scope>NUCLEOTIDE SEQUENCE</scope>
    <source>
        <strain evidence="1">FP105234-sp</strain>
    </source>
</reference>
<accession>A0ACB8R9I9</accession>
<protein>
    <submittedName>
        <fullName evidence="1">Ankyrin</fullName>
    </submittedName>
</protein>
<comment type="caution">
    <text evidence="1">The sequence shown here is derived from an EMBL/GenBank/DDBJ whole genome shotgun (WGS) entry which is preliminary data.</text>
</comment>
<evidence type="ECO:0000313" key="2">
    <source>
        <dbReference type="Proteomes" id="UP000814033"/>
    </source>
</evidence>